<feature type="transmembrane region" description="Helical" evidence="8">
    <location>
        <begin position="470"/>
        <end position="488"/>
    </location>
</feature>
<dbReference type="PRINTS" id="PR01806">
    <property type="entry name" value="VIRFACTRMVIN"/>
</dbReference>
<keyword evidence="4" id="KW-0133">Cell shape</keyword>
<reference evidence="9" key="1">
    <citation type="submission" date="2020-05" db="EMBL/GenBank/DDBJ databases">
        <authorList>
            <person name="Chiriac C."/>
            <person name="Salcher M."/>
            <person name="Ghai R."/>
            <person name="Kavagutti S V."/>
        </authorList>
    </citation>
    <scope>NUCLEOTIDE SEQUENCE</scope>
</reference>
<dbReference type="GO" id="GO:0005886">
    <property type="term" value="C:plasma membrane"/>
    <property type="evidence" value="ECO:0007669"/>
    <property type="project" value="UniProtKB-SubCell"/>
</dbReference>
<evidence type="ECO:0000256" key="1">
    <source>
        <dbReference type="ARBA" id="ARBA00004651"/>
    </source>
</evidence>
<accession>A0A6J6P6X7</accession>
<proteinExistence type="predicted"/>
<gene>
    <name evidence="9" type="ORF">UFOPK2646_00103</name>
</gene>
<dbReference type="PANTHER" id="PTHR47019:SF1">
    <property type="entry name" value="LIPID II FLIPPASE MURJ"/>
    <property type="match status" value="1"/>
</dbReference>
<dbReference type="Pfam" id="PF03023">
    <property type="entry name" value="MurJ"/>
    <property type="match status" value="1"/>
</dbReference>
<dbReference type="CDD" id="cd13123">
    <property type="entry name" value="MATE_MurJ_like"/>
    <property type="match status" value="1"/>
</dbReference>
<dbReference type="InterPro" id="IPR004268">
    <property type="entry name" value="MurJ"/>
</dbReference>
<protein>
    <submittedName>
        <fullName evidence="9">Unannotated protein</fullName>
    </submittedName>
</protein>
<feature type="transmembrane region" description="Helical" evidence="8">
    <location>
        <begin position="84"/>
        <end position="109"/>
    </location>
</feature>
<organism evidence="9">
    <name type="scientific">freshwater metagenome</name>
    <dbReference type="NCBI Taxonomy" id="449393"/>
    <lineage>
        <taxon>unclassified sequences</taxon>
        <taxon>metagenomes</taxon>
        <taxon>ecological metagenomes</taxon>
    </lineage>
</organism>
<keyword evidence="5" id="KW-0573">Peptidoglycan synthesis</keyword>
<feature type="transmembrane region" description="Helical" evidence="8">
    <location>
        <begin position="200"/>
        <end position="220"/>
    </location>
</feature>
<keyword evidence="6 8" id="KW-1133">Transmembrane helix</keyword>
<evidence type="ECO:0000313" key="9">
    <source>
        <dbReference type="EMBL" id="CAB4694557.1"/>
    </source>
</evidence>
<keyword evidence="2" id="KW-1003">Cell membrane</keyword>
<evidence type="ECO:0000256" key="8">
    <source>
        <dbReference type="SAM" id="Phobius"/>
    </source>
</evidence>
<dbReference type="GO" id="GO:0015648">
    <property type="term" value="F:lipid-linked peptidoglycan transporter activity"/>
    <property type="evidence" value="ECO:0007669"/>
    <property type="project" value="TreeGrafter"/>
</dbReference>
<evidence type="ECO:0000256" key="6">
    <source>
        <dbReference type="ARBA" id="ARBA00022989"/>
    </source>
</evidence>
<evidence type="ECO:0000256" key="3">
    <source>
        <dbReference type="ARBA" id="ARBA00022692"/>
    </source>
</evidence>
<dbReference type="NCBIfam" id="TIGR01695">
    <property type="entry name" value="murJ_mviN"/>
    <property type="match status" value="1"/>
</dbReference>
<feature type="transmembrane region" description="Helical" evidence="8">
    <location>
        <begin position="426"/>
        <end position="450"/>
    </location>
</feature>
<feature type="transmembrane region" description="Helical" evidence="8">
    <location>
        <begin position="163"/>
        <end position="185"/>
    </location>
</feature>
<name>A0A6J6P6X7_9ZZZZ</name>
<feature type="transmembrane region" description="Helical" evidence="8">
    <location>
        <begin position="500"/>
        <end position="518"/>
    </location>
</feature>
<evidence type="ECO:0000256" key="5">
    <source>
        <dbReference type="ARBA" id="ARBA00022984"/>
    </source>
</evidence>
<dbReference type="GO" id="GO:0008360">
    <property type="term" value="P:regulation of cell shape"/>
    <property type="evidence" value="ECO:0007669"/>
    <property type="project" value="UniProtKB-KW"/>
</dbReference>
<evidence type="ECO:0000256" key="4">
    <source>
        <dbReference type="ARBA" id="ARBA00022960"/>
    </source>
</evidence>
<dbReference type="AlphaFoldDB" id="A0A6J6P6X7"/>
<feature type="transmembrane region" description="Helical" evidence="8">
    <location>
        <begin position="367"/>
        <end position="389"/>
    </location>
</feature>
<evidence type="ECO:0000256" key="7">
    <source>
        <dbReference type="ARBA" id="ARBA00023136"/>
    </source>
</evidence>
<dbReference type="EMBL" id="CAEZYB010000006">
    <property type="protein sequence ID" value="CAB4694557.1"/>
    <property type="molecule type" value="Genomic_DNA"/>
</dbReference>
<feature type="transmembrane region" description="Helical" evidence="8">
    <location>
        <begin position="240"/>
        <end position="259"/>
    </location>
</feature>
<feature type="transmembrane region" description="Helical" evidence="8">
    <location>
        <begin position="12"/>
        <end position="40"/>
    </location>
</feature>
<dbReference type="PANTHER" id="PTHR47019">
    <property type="entry name" value="LIPID II FLIPPASE MURJ"/>
    <property type="match status" value="1"/>
</dbReference>
<dbReference type="InterPro" id="IPR051050">
    <property type="entry name" value="Lipid_II_flippase_MurJ/MviN"/>
</dbReference>
<feature type="transmembrane region" description="Helical" evidence="8">
    <location>
        <begin position="401"/>
        <end position="420"/>
    </location>
</feature>
<keyword evidence="7 8" id="KW-0472">Membrane</keyword>
<dbReference type="GO" id="GO:0009252">
    <property type="term" value="P:peptidoglycan biosynthetic process"/>
    <property type="evidence" value="ECO:0007669"/>
    <property type="project" value="UniProtKB-KW"/>
</dbReference>
<dbReference type="GO" id="GO:0034204">
    <property type="term" value="P:lipid translocation"/>
    <property type="evidence" value="ECO:0007669"/>
    <property type="project" value="TreeGrafter"/>
</dbReference>
<feature type="transmembrane region" description="Helical" evidence="8">
    <location>
        <begin position="288"/>
        <end position="309"/>
    </location>
</feature>
<sequence length="554" mass="60074">MKPAEIFHASSVMALGTILSRVTGFIRSILAVAVLGTALLADTYNVANTLPFILYNLLVGGALTAIFVPQLVRSFDDEDGGHAFASRLITTISVILLALVAIGTILAPLLVRIYAPEFSNSGFENEFRLAVAFTRYCLPQIFFLGLFTMLGQVANARGSFAPLMWAPIANNVVVIAIFSVVLLQAPHLASGTITSSQTQVLGWGTTLGVVVQALILIPVVKRSGIHIRPKLGWQGLGKSFSLAGWTLVYVLISQLGYLVTVNISTSAAVRSAKEGVLTGVGYTPFSNAYLIMMLPYSIVTISIITALLPHMSRLAIDGKRDEVRDQLVRAIKMVGVITIPSSVAFIFFGPIITKVLFFGISNDDSTYIGYVLSALGIGLVFFSINLILIRGFNAFEDTRTQVLSILIINIIAVALSYLFLETLKTRWITVGLGAAFSISYIAGLFVTLALLKRHTGVMRFSDFSGQHFRLFAASVFSMAPLYLLSSYLDWVNGDSSKLEHLGQLFLIMLIAPIGYFFIARAMGVIEISVTSELVKTQFARATNKLRGSSSNPRE</sequence>
<feature type="transmembrane region" description="Helical" evidence="8">
    <location>
        <begin position="129"/>
        <end position="151"/>
    </location>
</feature>
<comment type="subcellular location">
    <subcellularLocation>
        <location evidence="1">Cell membrane</location>
        <topology evidence="1">Multi-pass membrane protein</topology>
    </subcellularLocation>
</comment>
<evidence type="ECO:0000256" key="2">
    <source>
        <dbReference type="ARBA" id="ARBA00022475"/>
    </source>
</evidence>
<feature type="transmembrane region" description="Helical" evidence="8">
    <location>
        <begin position="52"/>
        <end position="72"/>
    </location>
</feature>
<feature type="transmembrane region" description="Helical" evidence="8">
    <location>
        <begin position="330"/>
        <end position="352"/>
    </location>
</feature>
<keyword evidence="3 8" id="KW-0812">Transmembrane</keyword>